<dbReference type="GO" id="GO:0004672">
    <property type="term" value="F:protein kinase activity"/>
    <property type="evidence" value="ECO:0007669"/>
    <property type="project" value="InterPro"/>
</dbReference>
<evidence type="ECO:0000313" key="3">
    <source>
        <dbReference type="Proteomes" id="UP000241462"/>
    </source>
</evidence>
<dbReference type="STRING" id="2025994.A0A2T3A8L4"/>
<dbReference type="InterPro" id="IPR000719">
    <property type="entry name" value="Prot_kinase_dom"/>
</dbReference>
<reference evidence="2 3" key="1">
    <citation type="journal article" date="2018" name="Mycol. Prog.">
        <title>Coniella lustricola, a new species from submerged detritus.</title>
        <authorList>
            <person name="Raudabaugh D.B."/>
            <person name="Iturriaga T."/>
            <person name="Carver A."/>
            <person name="Mondo S."/>
            <person name="Pangilinan J."/>
            <person name="Lipzen A."/>
            <person name="He G."/>
            <person name="Amirebrahimi M."/>
            <person name="Grigoriev I.V."/>
            <person name="Miller A.N."/>
        </authorList>
    </citation>
    <scope>NUCLEOTIDE SEQUENCE [LARGE SCALE GENOMIC DNA]</scope>
    <source>
        <strain evidence="2 3">B22-T-1</strain>
    </source>
</reference>
<dbReference type="PROSITE" id="PS50011">
    <property type="entry name" value="PROTEIN_KINASE_DOM"/>
    <property type="match status" value="1"/>
</dbReference>
<keyword evidence="3" id="KW-1185">Reference proteome</keyword>
<dbReference type="OrthoDB" id="2687876at2759"/>
<sequence>LIEHDRRPFCLTWTDPYGQMIKPDLMTLPRPDVTVTPIALDPEVQKIWQTSRVIHHGDHEAFPVIKLSHPDEFSRQQLEREFHLILRIHREVPGLPIVQIDSNPIVDSKGVIWGFRMQRLFKRDVACGSEDQSAAKLRDIRAAVGRLHEAGFCHCDLQQANIMKDESGEITLVDFGLSGRIGEDREENFTAFSLYGLSGKFTASNDLKSLDRIEQKAQPGWNSVL</sequence>
<dbReference type="EMBL" id="KZ678437">
    <property type="protein sequence ID" value="PSR85777.1"/>
    <property type="molecule type" value="Genomic_DNA"/>
</dbReference>
<proteinExistence type="predicted"/>
<evidence type="ECO:0000259" key="1">
    <source>
        <dbReference type="PROSITE" id="PS50011"/>
    </source>
</evidence>
<dbReference type="GO" id="GO:0005524">
    <property type="term" value="F:ATP binding"/>
    <property type="evidence" value="ECO:0007669"/>
    <property type="project" value="InterPro"/>
</dbReference>
<dbReference type="AlphaFoldDB" id="A0A2T3A8L4"/>
<dbReference type="InterPro" id="IPR011009">
    <property type="entry name" value="Kinase-like_dom_sf"/>
</dbReference>
<dbReference type="Proteomes" id="UP000241462">
    <property type="component" value="Unassembled WGS sequence"/>
</dbReference>
<dbReference type="Pfam" id="PF00069">
    <property type="entry name" value="Pkinase"/>
    <property type="match status" value="1"/>
</dbReference>
<dbReference type="SUPFAM" id="SSF56112">
    <property type="entry name" value="Protein kinase-like (PK-like)"/>
    <property type="match status" value="1"/>
</dbReference>
<name>A0A2T3A8L4_9PEZI</name>
<protein>
    <recommendedName>
        <fullName evidence="1">Protein kinase domain-containing protein</fullName>
    </recommendedName>
</protein>
<accession>A0A2T3A8L4</accession>
<dbReference type="InParanoid" id="A0A2T3A8L4"/>
<gene>
    <name evidence="2" type="ORF">BD289DRAFT_367990</name>
</gene>
<dbReference type="Gene3D" id="1.10.510.10">
    <property type="entry name" value="Transferase(Phosphotransferase) domain 1"/>
    <property type="match status" value="1"/>
</dbReference>
<feature type="non-terminal residue" evidence="2">
    <location>
        <position position="1"/>
    </location>
</feature>
<organism evidence="2 3">
    <name type="scientific">Coniella lustricola</name>
    <dbReference type="NCBI Taxonomy" id="2025994"/>
    <lineage>
        <taxon>Eukaryota</taxon>
        <taxon>Fungi</taxon>
        <taxon>Dikarya</taxon>
        <taxon>Ascomycota</taxon>
        <taxon>Pezizomycotina</taxon>
        <taxon>Sordariomycetes</taxon>
        <taxon>Sordariomycetidae</taxon>
        <taxon>Diaporthales</taxon>
        <taxon>Schizoparmaceae</taxon>
        <taxon>Coniella</taxon>
    </lineage>
</organism>
<evidence type="ECO:0000313" key="2">
    <source>
        <dbReference type="EMBL" id="PSR85777.1"/>
    </source>
</evidence>
<feature type="domain" description="Protein kinase" evidence="1">
    <location>
        <begin position="33"/>
        <end position="225"/>
    </location>
</feature>